<name>A0ABN7VVC1_GIGMA</name>
<keyword evidence="2" id="KW-1185">Reference proteome</keyword>
<dbReference type="EMBL" id="CAJVQB010023442">
    <property type="protein sequence ID" value="CAG8801875.1"/>
    <property type="molecule type" value="Genomic_DNA"/>
</dbReference>
<feature type="non-terminal residue" evidence="1">
    <location>
        <position position="1"/>
    </location>
</feature>
<evidence type="ECO:0000313" key="1">
    <source>
        <dbReference type="EMBL" id="CAG8801875.1"/>
    </source>
</evidence>
<dbReference type="Proteomes" id="UP000789901">
    <property type="component" value="Unassembled WGS sequence"/>
</dbReference>
<proteinExistence type="predicted"/>
<gene>
    <name evidence="1" type="ORF">GMARGA_LOCUS23288</name>
</gene>
<comment type="caution">
    <text evidence="1">The sequence shown here is derived from an EMBL/GenBank/DDBJ whole genome shotgun (WGS) entry which is preliminary data.</text>
</comment>
<sequence>ISLNEHIQGACVFAFNNTTSHIAFAKDALVVLKINLGPEGAPKGIEWVFDKKDCEEIRWY</sequence>
<organism evidence="1 2">
    <name type="scientific">Gigaspora margarita</name>
    <dbReference type="NCBI Taxonomy" id="4874"/>
    <lineage>
        <taxon>Eukaryota</taxon>
        <taxon>Fungi</taxon>
        <taxon>Fungi incertae sedis</taxon>
        <taxon>Mucoromycota</taxon>
        <taxon>Glomeromycotina</taxon>
        <taxon>Glomeromycetes</taxon>
        <taxon>Diversisporales</taxon>
        <taxon>Gigasporaceae</taxon>
        <taxon>Gigaspora</taxon>
    </lineage>
</organism>
<reference evidence="1 2" key="1">
    <citation type="submission" date="2021-06" db="EMBL/GenBank/DDBJ databases">
        <authorList>
            <person name="Kallberg Y."/>
            <person name="Tangrot J."/>
            <person name="Rosling A."/>
        </authorList>
    </citation>
    <scope>NUCLEOTIDE SEQUENCE [LARGE SCALE GENOMIC DNA]</scope>
    <source>
        <strain evidence="1 2">120-4 pot B 10/14</strain>
    </source>
</reference>
<protein>
    <submittedName>
        <fullName evidence="1">20973_t:CDS:1</fullName>
    </submittedName>
</protein>
<evidence type="ECO:0000313" key="2">
    <source>
        <dbReference type="Proteomes" id="UP000789901"/>
    </source>
</evidence>
<accession>A0ABN7VVC1</accession>